<dbReference type="SUPFAM" id="SSF54285">
    <property type="entry name" value="MoaD/ThiS"/>
    <property type="match status" value="1"/>
</dbReference>
<dbReference type="InterPro" id="IPR003749">
    <property type="entry name" value="ThiS/MoaD-like"/>
</dbReference>
<name>A0ABT0KMR1_9GAMM</name>
<dbReference type="PANTHER" id="PTHR34472:SF1">
    <property type="entry name" value="SULFUR CARRIER PROTEIN THIS"/>
    <property type="match status" value="1"/>
</dbReference>
<dbReference type="PANTHER" id="PTHR34472">
    <property type="entry name" value="SULFUR CARRIER PROTEIN THIS"/>
    <property type="match status" value="1"/>
</dbReference>
<keyword evidence="2" id="KW-1185">Reference proteome</keyword>
<dbReference type="InterPro" id="IPR016155">
    <property type="entry name" value="Mopterin_synth/thiamin_S_b"/>
</dbReference>
<dbReference type="InterPro" id="IPR012675">
    <property type="entry name" value="Beta-grasp_dom_sf"/>
</dbReference>
<dbReference type="Proteomes" id="UP001202134">
    <property type="component" value="Unassembled WGS sequence"/>
</dbReference>
<dbReference type="Pfam" id="PF02597">
    <property type="entry name" value="ThiS"/>
    <property type="match status" value="1"/>
</dbReference>
<dbReference type="RefSeq" id="WP_102526076.1">
    <property type="nucleotide sequence ID" value="NZ_JAKIKU010000003.1"/>
</dbReference>
<dbReference type="EMBL" id="JAKIKU010000003">
    <property type="protein sequence ID" value="MCL1045132.1"/>
    <property type="molecule type" value="Genomic_DNA"/>
</dbReference>
<reference evidence="1 2" key="1">
    <citation type="submission" date="2022-01" db="EMBL/GenBank/DDBJ databases">
        <title>Whole genome-based taxonomy of the Shewanellaceae.</title>
        <authorList>
            <person name="Martin-Rodriguez A.J."/>
        </authorList>
    </citation>
    <scope>NUCLEOTIDE SEQUENCE [LARGE SCALE GENOMIC DNA]</scope>
    <source>
        <strain evidence="1 2">DSM 24955</strain>
    </source>
</reference>
<evidence type="ECO:0000313" key="1">
    <source>
        <dbReference type="EMBL" id="MCL1045132.1"/>
    </source>
</evidence>
<accession>A0ABT0KMR1</accession>
<evidence type="ECO:0000313" key="2">
    <source>
        <dbReference type="Proteomes" id="UP001202134"/>
    </source>
</evidence>
<proteinExistence type="predicted"/>
<comment type="caution">
    <text evidence="1">The sequence shown here is derived from an EMBL/GenBank/DDBJ whole genome shotgun (WGS) entry which is preliminary data.</text>
</comment>
<dbReference type="NCBIfam" id="TIGR01683">
    <property type="entry name" value="thiS"/>
    <property type="match status" value="1"/>
</dbReference>
<dbReference type="Gene3D" id="3.10.20.30">
    <property type="match status" value="1"/>
</dbReference>
<gene>
    <name evidence="1" type="primary">thiS</name>
    <name evidence="1" type="ORF">L2737_07300</name>
</gene>
<dbReference type="CDD" id="cd00565">
    <property type="entry name" value="Ubl_ThiS"/>
    <property type="match status" value="1"/>
</dbReference>
<dbReference type="InterPro" id="IPR010035">
    <property type="entry name" value="Thi_S"/>
</dbReference>
<organism evidence="1 2">
    <name type="scientific">Shewanella electrodiphila</name>
    <dbReference type="NCBI Taxonomy" id="934143"/>
    <lineage>
        <taxon>Bacteria</taxon>
        <taxon>Pseudomonadati</taxon>
        <taxon>Pseudomonadota</taxon>
        <taxon>Gammaproteobacteria</taxon>
        <taxon>Alteromonadales</taxon>
        <taxon>Shewanellaceae</taxon>
        <taxon>Shewanella</taxon>
    </lineage>
</organism>
<protein>
    <submittedName>
        <fullName evidence="1">Sulfur carrier protein ThiS</fullName>
    </submittedName>
</protein>
<sequence length="67" mass="7397">MITIEFNGLAQELGYNSSLLQLIELKNLNPKSLALVLNDQVVPRSRWAQIECQHSDKIDVFSAVAGG</sequence>